<feature type="domain" description="Large ribosomal subunit protein uL5 C-terminal" evidence="8">
    <location>
        <begin position="84"/>
        <end position="177"/>
    </location>
</feature>
<keyword evidence="5" id="KW-0694">RNA-binding</keyword>
<dbReference type="PIRSF" id="PIRSF002161">
    <property type="entry name" value="Ribosomal_L5"/>
    <property type="match status" value="1"/>
</dbReference>
<dbReference type="GO" id="GO:0003735">
    <property type="term" value="F:structural constituent of ribosome"/>
    <property type="evidence" value="ECO:0007669"/>
    <property type="project" value="InterPro"/>
</dbReference>
<gene>
    <name evidence="5" type="primary">rplE</name>
    <name evidence="9" type="ORF">UR73_C0003G0009</name>
</gene>
<accession>A0A0G0C8N1</accession>
<dbReference type="EMBL" id="LBQH01000003">
    <property type="protein sequence ID" value="KKP78114.1"/>
    <property type="molecule type" value="Genomic_DNA"/>
</dbReference>
<dbReference type="SUPFAM" id="SSF55282">
    <property type="entry name" value="RL5-like"/>
    <property type="match status" value="1"/>
</dbReference>
<evidence type="ECO:0000259" key="8">
    <source>
        <dbReference type="Pfam" id="PF00673"/>
    </source>
</evidence>
<feature type="domain" description="Large ribosomal subunit protein uL5 N-terminal" evidence="7">
    <location>
        <begin position="24"/>
        <end position="80"/>
    </location>
</feature>
<dbReference type="PATRIC" id="fig|1619097.3.peg.42"/>
<dbReference type="Pfam" id="PF00673">
    <property type="entry name" value="Ribosomal_L5_C"/>
    <property type="match status" value="1"/>
</dbReference>
<dbReference type="HAMAP" id="MF_01333_B">
    <property type="entry name" value="Ribosomal_uL5_B"/>
    <property type="match status" value="1"/>
</dbReference>
<dbReference type="GO" id="GO:0006412">
    <property type="term" value="P:translation"/>
    <property type="evidence" value="ECO:0007669"/>
    <property type="project" value="UniProtKB-UniRule"/>
</dbReference>
<dbReference type="GO" id="GO:0019843">
    <property type="term" value="F:rRNA binding"/>
    <property type="evidence" value="ECO:0007669"/>
    <property type="project" value="UniProtKB-UniRule"/>
</dbReference>
<name>A0A0G0C8N1_9BACT</name>
<evidence type="ECO:0000256" key="2">
    <source>
        <dbReference type="ARBA" id="ARBA00022980"/>
    </source>
</evidence>
<dbReference type="InterPro" id="IPR031310">
    <property type="entry name" value="Ribosomal_uL5_N"/>
</dbReference>
<dbReference type="InterPro" id="IPR020930">
    <property type="entry name" value="Ribosomal_uL5_bac-type"/>
</dbReference>
<evidence type="ECO:0000256" key="5">
    <source>
        <dbReference type="HAMAP-Rule" id="MF_01333"/>
    </source>
</evidence>
<dbReference type="GO" id="GO:0005840">
    <property type="term" value="C:ribosome"/>
    <property type="evidence" value="ECO:0007669"/>
    <property type="project" value="UniProtKB-KW"/>
</dbReference>
<keyword evidence="3 5" id="KW-0687">Ribonucleoprotein</keyword>
<dbReference type="InterPro" id="IPR031309">
    <property type="entry name" value="Ribosomal_uL5_C"/>
</dbReference>
<dbReference type="Pfam" id="PF00281">
    <property type="entry name" value="Ribosomal_L5"/>
    <property type="match status" value="1"/>
</dbReference>
<evidence type="ECO:0000256" key="3">
    <source>
        <dbReference type="ARBA" id="ARBA00023274"/>
    </source>
</evidence>
<reference evidence="9 10" key="1">
    <citation type="journal article" date="2015" name="Nature">
        <title>rRNA introns, odd ribosomes, and small enigmatic genomes across a large radiation of phyla.</title>
        <authorList>
            <person name="Brown C.T."/>
            <person name="Hug L.A."/>
            <person name="Thomas B.C."/>
            <person name="Sharon I."/>
            <person name="Castelle C.J."/>
            <person name="Singh A."/>
            <person name="Wilkins M.J."/>
            <person name="Williams K.H."/>
            <person name="Banfield J.F."/>
        </authorList>
    </citation>
    <scope>NUCLEOTIDE SEQUENCE [LARGE SCALE GENOMIC DNA]</scope>
</reference>
<comment type="subunit">
    <text evidence="5">Part of the 50S ribosomal subunit; part of the 5S rRNA/L5/L18/L25 subcomplex. Contacts the 5S rRNA and the P site tRNA. Forms a bridge to the 30S subunit in the 70S ribosome.</text>
</comment>
<evidence type="ECO:0000313" key="10">
    <source>
        <dbReference type="Proteomes" id="UP000034816"/>
    </source>
</evidence>
<dbReference type="InterPro" id="IPR022803">
    <property type="entry name" value="Ribosomal_uL5_dom_sf"/>
</dbReference>
<proteinExistence type="inferred from homology"/>
<evidence type="ECO:0000259" key="7">
    <source>
        <dbReference type="Pfam" id="PF00281"/>
    </source>
</evidence>
<evidence type="ECO:0000256" key="1">
    <source>
        <dbReference type="ARBA" id="ARBA00008553"/>
    </source>
</evidence>
<keyword evidence="2 5" id="KW-0689">Ribosomal protein</keyword>
<evidence type="ECO:0000256" key="6">
    <source>
        <dbReference type="RuleBase" id="RU003930"/>
    </source>
</evidence>
<sequence length="184" mass="20780">MARLREEYNKKIKQELMTEGGFKNPMEVPILKKIVVNVGAGEAVNNKTAIEEIVEILRLITGQKPLVNKAKKAVSAFKIREGMEIGVSATLRGDRMWEFFDKLVNVVLPRTKDFRGLNPKSFDDAGNYSLGVEDHTVFVEIDPNNVTKIRSLEITIVTTAKNDKDARLLLDKFGFPFKKDVNRS</sequence>
<dbReference type="InterPro" id="IPR002132">
    <property type="entry name" value="Ribosomal_uL5"/>
</dbReference>
<dbReference type="PANTHER" id="PTHR11994">
    <property type="entry name" value="60S RIBOSOMAL PROTEIN L11-RELATED"/>
    <property type="match status" value="1"/>
</dbReference>
<comment type="caution">
    <text evidence="9">The sequence shown here is derived from an EMBL/GenBank/DDBJ whole genome shotgun (WGS) entry which is preliminary data.</text>
</comment>
<comment type="function">
    <text evidence="5">This is 1 of the proteins that bind and probably mediate the attachment of the 5S RNA into the large ribosomal subunit, where it forms part of the central protuberance. In the 70S ribosome it contacts protein S13 of the 30S subunit (bridge B1b), connecting the 2 subunits; this bridge is implicated in subunit movement. Contacts the P site tRNA; the 5S rRNA and some of its associated proteins might help stabilize positioning of ribosome-bound tRNAs.</text>
</comment>
<dbReference type="AlphaFoldDB" id="A0A0G0C8N1"/>
<evidence type="ECO:0000313" key="9">
    <source>
        <dbReference type="EMBL" id="KKP78114.1"/>
    </source>
</evidence>
<organism evidence="9 10">
    <name type="scientific">candidate division WS6 bacterium GW2011_GWF1_35_23</name>
    <dbReference type="NCBI Taxonomy" id="1619097"/>
    <lineage>
        <taxon>Bacteria</taxon>
        <taxon>Candidatus Dojkabacteria</taxon>
    </lineage>
</organism>
<dbReference type="NCBIfam" id="NF000585">
    <property type="entry name" value="PRK00010.1"/>
    <property type="match status" value="1"/>
</dbReference>
<keyword evidence="5" id="KW-0820">tRNA-binding</keyword>
<evidence type="ECO:0000256" key="4">
    <source>
        <dbReference type="ARBA" id="ARBA00035245"/>
    </source>
</evidence>
<comment type="similarity">
    <text evidence="1 5 6">Belongs to the universal ribosomal protein uL5 family.</text>
</comment>
<protein>
    <recommendedName>
        <fullName evidence="4 5">Large ribosomal subunit protein uL5</fullName>
    </recommendedName>
</protein>
<dbReference type="Gene3D" id="3.30.1440.10">
    <property type="match status" value="1"/>
</dbReference>
<dbReference type="GO" id="GO:0000049">
    <property type="term" value="F:tRNA binding"/>
    <property type="evidence" value="ECO:0007669"/>
    <property type="project" value="UniProtKB-UniRule"/>
</dbReference>
<dbReference type="GO" id="GO:1990904">
    <property type="term" value="C:ribonucleoprotein complex"/>
    <property type="evidence" value="ECO:0007669"/>
    <property type="project" value="UniProtKB-KW"/>
</dbReference>
<dbReference type="Proteomes" id="UP000034816">
    <property type="component" value="Unassembled WGS sequence"/>
</dbReference>
<dbReference type="FunFam" id="3.30.1440.10:FF:000001">
    <property type="entry name" value="50S ribosomal protein L5"/>
    <property type="match status" value="1"/>
</dbReference>
<keyword evidence="5" id="KW-0699">rRNA-binding</keyword>